<dbReference type="SUPFAM" id="SSF141259">
    <property type="entry name" value="CarD-like"/>
    <property type="match status" value="1"/>
</dbReference>
<evidence type="ECO:0000256" key="4">
    <source>
        <dbReference type="ARBA" id="ARBA00022763"/>
    </source>
</evidence>
<dbReference type="InterPro" id="IPR005118">
    <property type="entry name" value="TRCF_C"/>
</dbReference>
<comment type="caution">
    <text evidence="16">The sequence shown here is derived from an EMBL/GenBank/DDBJ whole genome shotgun (WGS) entry which is preliminary data.</text>
</comment>
<dbReference type="SUPFAM" id="SSF143517">
    <property type="entry name" value="TRCF domain-like"/>
    <property type="match status" value="1"/>
</dbReference>
<keyword evidence="2 13" id="KW-0963">Cytoplasm</keyword>
<evidence type="ECO:0000256" key="13">
    <source>
        <dbReference type="HAMAP-Rule" id="MF_00969"/>
    </source>
</evidence>
<feature type="domain" description="Helicase C-terminal" evidence="15">
    <location>
        <begin position="762"/>
        <end position="920"/>
    </location>
</feature>
<dbReference type="Pfam" id="PF03461">
    <property type="entry name" value="TRCF"/>
    <property type="match status" value="1"/>
</dbReference>
<dbReference type="GO" id="GO:0003684">
    <property type="term" value="F:damaged DNA binding"/>
    <property type="evidence" value="ECO:0007669"/>
    <property type="project" value="InterPro"/>
</dbReference>
<dbReference type="SMART" id="SM00487">
    <property type="entry name" value="DEXDc"/>
    <property type="match status" value="1"/>
</dbReference>
<dbReference type="Gene3D" id="3.30.2060.10">
    <property type="entry name" value="Penicillin-binding protein 1b domain"/>
    <property type="match status" value="1"/>
</dbReference>
<comment type="function">
    <text evidence="13">Couples transcription and DNA repair by recognizing RNA polymerase (RNAP) stalled at DNA lesions. Mediates ATP-dependent release of RNAP and its truncated transcript from the DNA, and recruitment of nucleotide excision repair machinery to the damaged site.</text>
</comment>
<dbReference type="SUPFAM" id="SSF52540">
    <property type="entry name" value="P-loop containing nucleoside triphosphate hydrolases"/>
    <property type="match status" value="4"/>
</dbReference>
<dbReference type="PANTHER" id="PTHR47964">
    <property type="entry name" value="ATP-DEPENDENT DNA HELICASE HOMOLOG RECG, CHLOROPLASTIC"/>
    <property type="match status" value="1"/>
</dbReference>
<reference evidence="16" key="1">
    <citation type="submission" date="2019-09" db="EMBL/GenBank/DDBJ databases">
        <title>In-depth cultivation of the pig gut microbiome towards novel bacterial diversity and tailored functional studies.</title>
        <authorList>
            <person name="Wylensek D."/>
            <person name="Hitch T.C.A."/>
            <person name="Clavel T."/>
        </authorList>
    </citation>
    <scope>NUCLEOTIDE SEQUENCE</scope>
    <source>
        <strain evidence="16">RF-744-FAT-WT-3</strain>
    </source>
</reference>
<keyword evidence="3 13" id="KW-0547">Nucleotide-binding</keyword>
<comment type="similarity">
    <text evidence="10 13">In the N-terminal section; belongs to the UvrB family.</text>
</comment>
<dbReference type="EMBL" id="VUNB01000005">
    <property type="protein sequence ID" value="MST69418.1"/>
    <property type="molecule type" value="Genomic_DNA"/>
</dbReference>
<dbReference type="InterPro" id="IPR014001">
    <property type="entry name" value="Helicase_ATP-bd"/>
</dbReference>
<dbReference type="NCBIfam" id="TIGR00580">
    <property type="entry name" value="mfd"/>
    <property type="match status" value="1"/>
</dbReference>
<evidence type="ECO:0000256" key="3">
    <source>
        <dbReference type="ARBA" id="ARBA00022741"/>
    </source>
</evidence>
<evidence type="ECO:0000256" key="2">
    <source>
        <dbReference type="ARBA" id="ARBA00022490"/>
    </source>
</evidence>
<dbReference type="PROSITE" id="PS51192">
    <property type="entry name" value="HELICASE_ATP_BIND_1"/>
    <property type="match status" value="1"/>
</dbReference>
<dbReference type="Gene3D" id="2.40.10.170">
    <property type="match status" value="1"/>
</dbReference>
<dbReference type="FunFam" id="3.40.50.300:FF:000546">
    <property type="entry name" value="Transcription-repair-coupling factor"/>
    <property type="match status" value="1"/>
</dbReference>
<dbReference type="InterPro" id="IPR003711">
    <property type="entry name" value="CarD-like/TRCF_RID"/>
</dbReference>
<dbReference type="GO" id="GO:0000716">
    <property type="term" value="P:transcription-coupled nucleotide-excision repair, DNA damage recognition"/>
    <property type="evidence" value="ECO:0007669"/>
    <property type="project" value="UniProtKB-UniRule"/>
</dbReference>
<dbReference type="RefSeq" id="WP_154572880.1">
    <property type="nucleotide sequence ID" value="NZ_VUNB01000005.1"/>
</dbReference>
<dbReference type="InterPro" id="IPR001650">
    <property type="entry name" value="Helicase_C-like"/>
</dbReference>
<dbReference type="InterPro" id="IPR047112">
    <property type="entry name" value="RecG/Mfd"/>
</dbReference>
<dbReference type="CDD" id="cd17991">
    <property type="entry name" value="DEXHc_TRCF"/>
    <property type="match status" value="1"/>
</dbReference>
<dbReference type="GO" id="GO:0005524">
    <property type="term" value="F:ATP binding"/>
    <property type="evidence" value="ECO:0007669"/>
    <property type="project" value="UniProtKB-UniRule"/>
</dbReference>
<dbReference type="Gene3D" id="3.40.50.11180">
    <property type="match status" value="1"/>
</dbReference>
<dbReference type="PROSITE" id="PS51194">
    <property type="entry name" value="HELICASE_CTER"/>
    <property type="match status" value="1"/>
</dbReference>
<dbReference type="PANTHER" id="PTHR47964:SF1">
    <property type="entry name" value="ATP-DEPENDENT DNA HELICASE HOMOLOG RECG, CHLOROPLASTIC"/>
    <property type="match status" value="1"/>
</dbReference>
<evidence type="ECO:0000313" key="16">
    <source>
        <dbReference type="EMBL" id="MST69418.1"/>
    </source>
</evidence>
<comment type="subcellular location">
    <subcellularLocation>
        <location evidence="1 13">Cytoplasm</location>
    </subcellularLocation>
</comment>
<dbReference type="SMART" id="SM00490">
    <property type="entry name" value="HELICc"/>
    <property type="match status" value="1"/>
</dbReference>
<dbReference type="GO" id="GO:0005737">
    <property type="term" value="C:cytoplasm"/>
    <property type="evidence" value="ECO:0007669"/>
    <property type="project" value="UniProtKB-SubCell"/>
</dbReference>
<protein>
    <recommendedName>
        <fullName evidence="12 13">Transcription-repair-coupling factor</fullName>
        <shortName evidence="13">TRCF</shortName>
        <ecNumber evidence="13">3.6.4.-</ecNumber>
    </recommendedName>
</protein>
<keyword evidence="5 13" id="KW-0378">Hydrolase</keyword>
<dbReference type="Gene3D" id="3.90.1150.50">
    <property type="entry name" value="Transcription-repair-coupling factor, D7 domain"/>
    <property type="match status" value="1"/>
</dbReference>
<dbReference type="GO" id="GO:0016787">
    <property type="term" value="F:hydrolase activity"/>
    <property type="evidence" value="ECO:0007669"/>
    <property type="project" value="UniProtKB-KW"/>
</dbReference>
<evidence type="ECO:0000256" key="5">
    <source>
        <dbReference type="ARBA" id="ARBA00022801"/>
    </source>
</evidence>
<evidence type="ECO:0000256" key="8">
    <source>
        <dbReference type="ARBA" id="ARBA00023125"/>
    </source>
</evidence>
<dbReference type="AlphaFoldDB" id="A0A6A8MAG1"/>
<evidence type="ECO:0000256" key="9">
    <source>
        <dbReference type="ARBA" id="ARBA00023204"/>
    </source>
</evidence>
<evidence type="ECO:0000259" key="15">
    <source>
        <dbReference type="PROSITE" id="PS51194"/>
    </source>
</evidence>
<dbReference type="InterPro" id="IPR037235">
    <property type="entry name" value="TRCF-like_C_D7"/>
</dbReference>
<keyword evidence="7 13" id="KW-0067">ATP-binding</keyword>
<dbReference type="Pfam" id="PF17757">
    <property type="entry name" value="UvrB_inter"/>
    <property type="match status" value="1"/>
</dbReference>
<dbReference type="SMART" id="SM01058">
    <property type="entry name" value="CarD_TRCF"/>
    <property type="match status" value="1"/>
</dbReference>
<dbReference type="InterPro" id="IPR027417">
    <property type="entry name" value="P-loop_NTPase"/>
</dbReference>
<keyword evidence="8 13" id="KW-0238">DNA-binding</keyword>
<feature type="domain" description="Helicase ATP-binding" evidence="14">
    <location>
        <begin position="584"/>
        <end position="745"/>
    </location>
</feature>
<comment type="similarity">
    <text evidence="11 13">In the C-terminal section; belongs to the helicase family. RecG subfamily.</text>
</comment>
<evidence type="ECO:0000256" key="6">
    <source>
        <dbReference type="ARBA" id="ARBA00022806"/>
    </source>
</evidence>
<dbReference type="SMART" id="SM00982">
    <property type="entry name" value="TRCF"/>
    <property type="match status" value="1"/>
</dbReference>
<dbReference type="GO" id="GO:0003678">
    <property type="term" value="F:DNA helicase activity"/>
    <property type="evidence" value="ECO:0007669"/>
    <property type="project" value="TreeGrafter"/>
</dbReference>
<evidence type="ECO:0000256" key="1">
    <source>
        <dbReference type="ARBA" id="ARBA00004496"/>
    </source>
</evidence>
<proteinExistence type="inferred from homology"/>
<dbReference type="HAMAP" id="MF_00969">
    <property type="entry name" value="TRCF"/>
    <property type="match status" value="1"/>
</dbReference>
<dbReference type="Gene3D" id="3.40.50.300">
    <property type="entry name" value="P-loop containing nucleotide triphosphate hydrolases"/>
    <property type="match status" value="2"/>
</dbReference>
<dbReference type="InterPro" id="IPR036101">
    <property type="entry name" value="CarD-like/TRCF_RID_sf"/>
</dbReference>
<accession>A0A6A8MAG1</accession>
<dbReference type="InterPro" id="IPR004576">
    <property type="entry name" value="Mfd"/>
</dbReference>
<name>A0A6A8MAG1_9FIRM</name>
<dbReference type="EC" id="3.6.4.-" evidence="13"/>
<gene>
    <name evidence="13 16" type="primary">mfd</name>
    <name evidence="16" type="ORF">FYJ66_07450</name>
</gene>
<evidence type="ECO:0000256" key="7">
    <source>
        <dbReference type="ARBA" id="ARBA00022840"/>
    </source>
</evidence>
<dbReference type="Pfam" id="PF02559">
    <property type="entry name" value="CarD_TRCF_RID"/>
    <property type="match status" value="1"/>
</dbReference>
<dbReference type="Pfam" id="PF00270">
    <property type="entry name" value="DEAD"/>
    <property type="match status" value="1"/>
</dbReference>
<keyword evidence="4 13" id="KW-0227">DNA damage</keyword>
<evidence type="ECO:0000256" key="12">
    <source>
        <dbReference type="ARBA" id="ARBA00070128"/>
    </source>
</evidence>
<dbReference type="Pfam" id="PF00271">
    <property type="entry name" value="Helicase_C"/>
    <property type="match status" value="1"/>
</dbReference>
<dbReference type="GO" id="GO:0006355">
    <property type="term" value="P:regulation of DNA-templated transcription"/>
    <property type="evidence" value="ECO:0007669"/>
    <property type="project" value="UniProtKB-UniRule"/>
</dbReference>
<sequence>MKKEYCGVTGSRIAYYGSKLAEKNKKTLMIVSTEKAAGLMASDLSFFMPEGTKIFTMPEEDDIRIVYEARDTDGLAKRITALDGLTGPDPVIVVAPVSAAMRKLERKERFAASVQHLKTGQICDPDELRNALVKGGYSPAPVTENPGEFSVRGGIIDVFPPGNEYPVRIEFFDDEIDSIRTFDPENQRSVDNLDAVRLCPAAEIVPDRDELNSALEKILSEYDSRIQECMDQHGDEDVEDGRIDRLKDIRNRISELFTTGASPRIFGDYMNYFNEGDNYLWDYLDDGLLMVSDPDRVIQSIPEYQDKGAFLKAFERENIATFTPFQSGSENKTGDFETVSVQGRQASSYNGQLQLFASDMKYWLSRGYKVKIVTASGDRSERIREYLNDSAVRGSISYEVGDLSSGMVIQDEKLSIITEGDIFPDIKKRRTKKHRKGKNSIDFADLQKGDYVVHETHGIGRFEGIVSLERGGDSSDYLKIHYAGSDVLYIPTEQLDIVQKYIGNEGEAPRLSKLSGGDWRNARQKARKAIEAIAEDLVKLYAQRQEAGGYPFSQDTVWQKEFEDEFPYEETDDQLQAIHEIKEDMEKPLPMDRLLCGDVGYGKTEVAARAIFKCLAEGKQAVLLAPTTLLVDQHYHNLKERLSNYPFNIEMLSRFRDEEQQKKIIQGLKNGNIDFVVGTHRLLSNDIKFKDLGLLVIDEEQRFGVKHKEKIKMLRKSVDVLTLSATPIPRTLNMSLTGIKDISMIEEPPGDRLPVQTFVTPYDEDLISSVISRELSRNGQAYVISNRVRGIKDIAENIQHLVPEARVAVGHGQMGEKTLENVMIDFTEGKTNVLVATTIIENGIDIPNANTIIILNADRFGLSQLYQLRGRVGRSDKLAYAYLMYDPQKQLTEIAEKRLSTIREFTEFGAGFKISMRDLELRGAGNVLGEAQSGHIAGIGYELYCKEIDRAVRKLKGETVTETRAEITINLDLPAKIPESYISDESLKLQAYRKIARIWTREDAEDVINELIDRFGDIPDTVMNLIKVAEIRSAAERIGAEEINISGRKIRVNFGSENHVNAYVLVMSKQEFGQRLAIRSGDNPELDFFPEKNKPIADQVLGLMETLNEKAEEFQSGGENAI</sequence>
<dbReference type="InterPro" id="IPR011545">
    <property type="entry name" value="DEAD/DEAH_box_helicase_dom"/>
</dbReference>
<dbReference type="InterPro" id="IPR041471">
    <property type="entry name" value="UvrB_inter"/>
</dbReference>
<evidence type="ECO:0000259" key="14">
    <source>
        <dbReference type="PROSITE" id="PS51192"/>
    </source>
</evidence>
<keyword evidence="6" id="KW-0347">Helicase</keyword>
<organism evidence="16">
    <name type="scientific">Baileyella intestinalis</name>
    <dbReference type="NCBI Taxonomy" id="2606709"/>
    <lineage>
        <taxon>Bacteria</taxon>
        <taxon>Bacillati</taxon>
        <taxon>Bacillota</taxon>
        <taxon>Clostridia</taxon>
        <taxon>Peptostreptococcales</taxon>
        <taxon>Anaerovoracaceae</taxon>
        <taxon>Baileyella</taxon>
    </lineage>
</organism>
<keyword evidence="9 13" id="KW-0234">DNA repair</keyword>
<evidence type="ECO:0000256" key="10">
    <source>
        <dbReference type="ARBA" id="ARBA00061104"/>
    </source>
</evidence>
<evidence type="ECO:0000256" key="11">
    <source>
        <dbReference type="ARBA" id="ARBA00061399"/>
    </source>
</evidence>